<keyword evidence="13" id="KW-1185">Reference proteome</keyword>
<proteinExistence type="inferred from homology"/>
<dbReference type="Proteomes" id="UP000026922">
    <property type="component" value="Unassembled WGS sequence"/>
</dbReference>
<comment type="caution">
    <text evidence="12">The sequence shown here is derived from an EMBL/GenBank/DDBJ whole genome shotgun (WGS) entry which is preliminary data.</text>
</comment>
<evidence type="ECO:0000256" key="3">
    <source>
        <dbReference type="ARBA" id="ARBA00012737"/>
    </source>
</evidence>
<evidence type="ECO:0000256" key="1">
    <source>
        <dbReference type="ARBA" id="ARBA00005187"/>
    </source>
</evidence>
<keyword evidence="4 9" id="KW-0547">Nucleotide-binding</keyword>
<accession>A0A061JGG2</accession>
<dbReference type="PIRSF" id="PIRSF001589">
    <property type="entry name" value="Asn_synthetase_glu-h"/>
    <property type="match status" value="1"/>
</dbReference>
<dbReference type="InterPro" id="IPR006426">
    <property type="entry name" value="Asn_synth_AEB"/>
</dbReference>
<sequence>MCGIVGLWDTKRQWALEFLQTFIVKVSNALSHRGPDDCGMWSDEASGIVLAHRRLAVLDLSPSGHQPMRSASGRYIIIYNGEIYNFLDYRGEFPFLKGKSDTEVLLEACEAWGPVEACRRFRGMFAFALWDTFDRVLFLARDRVGEKPLYWGKVGTMIVFTSELKALHHCPGWKGTLCQKALSSYLQLGYVIDPLAIYEGFQKIVPGTVLEISSKGTETVHCFWDHHTLVRNSVLSTDSTQEALEKLEDLLLDNVERRMICDVSVGAFLSGGIDSGLVTAMMQHLQKKRAGDAVRSFSIGFDVRAYNEASNAEAVACHIGTQHKTIYMTGRDALDVLSQAYWDEPFSDSSQLATAFLCKQAKNHQVTVCLSGDGGDESFAGYTRYLATEVLLTRLNKIPLWLRKMVSVIGMHTPWICHRYGRIRKAIQVLPINDLLELYKEICTQYPVHGVWKSHLLGVPFPEDRLWHSVASMQYWDILTYLPGDILTKVDRASMAYSLEVRTPFLDKTVIEYGWTLPMHHRIYKGQPKYLLRKLASKWIPKFVAQDKKMGFGVPLAHWLRKDLRSWMESLLTPQSLESAGFNAKAIQNFWKLHLKRKADYSNRLWNTAMFLYWNKSKEKI</sequence>
<name>A0A061JGG2_9PROT</name>
<dbReference type="Gene3D" id="3.40.50.620">
    <property type="entry name" value="HUPs"/>
    <property type="match status" value="1"/>
</dbReference>
<evidence type="ECO:0000256" key="6">
    <source>
        <dbReference type="ARBA" id="ARBA00022962"/>
    </source>
</evidence>
<dbReference type="NCBIfam" id="TIGR01536">
    <property type="entry name" value="asn_synth_AEB"/>
    <property type="match status" value="1"/>
</dbReference>
<keyword evidence="8" id="KW-0028">Amino-acid biosynthesis</keyword>
<feature type="binding site" evidence="9">
    <location>
        <position position="101"/>
    </location>
    <ligand>
        <name>L-glutamine</name>
        <dbReference type="ChEBI" id="CHEBI:58359"/>
    </ligand>
</feature>
<dbReference type="InterPro" id="IPR001962">
    <property type="entry name" value="Asn_synthase"/>
</dbReference>
<dbReference type="PANTHER" id="PTHR43284:SF1">
    <property type="entry name" value="ASPARAGINE SYNTHETASE"/>
    <property type="match status" value="1"/>
</dbReference>
<dbReference type="CDD" id="cd01991">
    <property type="entry name" value="Asn_synthase_B_C"/>
    <property type="match status" value="1"/>
</dbReference>
<evidence type="ECO:0000256" key="8">
    <source>
        <dbReference type="PIRSR" id="PIRSR001589-1"/>
    </source>
</evidence>
<dbReference type="CDD" id="cd00712">
    <property type="entry name" value="AsnB"/>
    <property type="match status" value="1"/>
</dbReference>
<dbReference type="GO" id="GO:0005524">
    <property type="term" value="F:ATP binding"/>
    <property type="evidence" value="ECO:0007669"/>
    <property type="project" value="UniProtKB-KW"/>
</dbReference>
<dbReference type="SUPFAM" id="SSF52402">
    <property type="entry name" value="Adenine nucleotide alpha hydrolases-like"/>
    <property type="match status" value="1"/>
</dbReference>
<dbReference type="EMBL" id="ARPM03000109">
    <property type="protein sequence ID" value="ETZ05141.1"/>
    <property type="molecule type" value="Genomic_DNA"/>
</dbReference>
<dbReference type="InterPro" id="IPR029055">
    <property type="entry name" value="Ntn_hydrolases_N"/>
</dbReference>
<feature type="domain" description="Glutamine amidotransferase type-2" evidence="11">
    <location>
        <begin position="2"/>
        <end position="215"/>
    </location>
</feature>
<dbReference type="RefSeq" id="WP_006289741.1">
    <property type="nucleotide sequence ID" value="NZ_ARPM03000109.1"/>
</dbReference>
<evidence type="ECO:0000256" key="10">
    <source>
        <dbReference type="PIRSR" id="PIRSR001589-3"/>
    </source>
</evidence>
<feature type="binding site" evidence="9">
    <location>
        <position position="299"/>
    </location>
    <ligand>
        <name>ATP</name>
        <dbReference type="ChEBI" id="CHEBI:30616"/>
    </ligand>
</feature>
<dbReference type="InterPro" id="IPR014729">
    <property type="entry name" value="Rossmann-like_a/b/a_fold"/>
</dbReference>
<dbReference type="InterPro" id="IPR051786">
    <property type="entry name" value="ASN_synthetase/amidase"/>
</dbReference>
<evidence type="ECO:0000313" key="12">
    <source>
        <dbReference type="EMBL" id="ETZ05141.1"/>
    </source>
</evidence>
<dbReference type="GO" id="GO:0004066">
    <property type="term" value="F:asparagine synthase (glutamine-hydrolyzing) activity"/>
    <property type="evidence" value="ECO:0007669"/>
    <property type="project" value="UniProtKB-EC"/>
</dbReference>
<evidence type="ECO:0000313" key="13">
    <source>
        <dbReference type="Proteomes" id="UP000026922"/>
    </source>
</evidence>
<dbReference type="GO" id="GO:0006529">
    <property type="term" value="P:asparagine biosynthetic process"/>
    <property type="evidence" value="ECO:0007669"/>
    <property type="project" value="UniProtKB-KW"/>
</dbReference>
<feature type="binding site" evidence="9">
    <location>
        <begin position="371"/>
        <end position="372"/>
    </location>
    <ligand>
        <name>ATP</name>
        <dbReference type="ChEBI" id="CHEBI:30616"/>
    </ligand>
</feature>
<evidence type="ECO:0000256" key="4">
    <source>
        <dbReference type="ARBA" id="ARBA00022741"/>
    </source>
</evidence>
<protein>
    <recommendedName>
        <fullName evidence="3">asparagine synthase (glutamine-hydrolyzing)</fullName>
        <ecNumber evidence="3">6.3.5.4</ecNumber>
    </recommendedName>
</protein>
<evidence type="ECO:0000259" key="11">
    <source>
        <dbReference type="PROSITE" id="PS51278"/>
    </source>
</evidence>
<dbReference type="SUPFAM" id="SSF56235">
    <property type="entry name" value="N-terminal nucleophile aminohydrolases (Ntn hydrolases)"/>
    <property type="match status" value="1"/>
</dbReference>
<keyword evidence="5 9" id="KW-0067">ATP-binding</keyword>
<feature type="active site" description="For GATase activity" evidence="8">
    <location>
        <position position="2"/>
    </location>
</feature>
<keyword evidence="6 8" id="KW-0315">Glutamine amidotransferase</keyword>
<gene>
    <name evidence="12" type="ORF">K737_300429</name>
</gene>
<dbReference type="Pfam" id="PF13522">
    <property type="entry name" value="GATase_6"/>
    <property type="match status" value="1"/>
</dbReference>
<evidence type="ECO:0000256" key="7">
    <source>
        <dbReference type="ARBA" id="ARBA00048741"/>
    </source>
</evidence>
<keyword evidence="8" id="KW-0061">Asparagine biosynthesis</keyword>
<dbReference type="EC" id="6.3.5.4" evidence="3"/>
<dbReference type="PROSITE" id="PS51278">
    <property type="entry name" value="GATASE_TYPE_2"/>
    <property type="match status" value="1"/>
</dbReference>
<reference evidence="12 13" key="1">
    <citation type="journal article" date="2013" name="Genome Announc.">
        <title>Draft Genome Sequence of Holospora undulata Strain HU1, a Micronucleus-Specific Symbiont of the Ciliate Paramecium caudatum.</title>
        <authorList>
            <person name="Dohra H."/>
            <person name="Suzuki H."/>
            <person name="Suzuki T."/>
            <person name="Tanaka K."/>
            <person name="Fujishima M."/>
        </authorList>
    </citation>
    <scope>NUCLEOTIDE SEQUENCE [LARGE SCALE GENOMIC DNA]</scope>
    <source>
        <strain evidence="12 13">HU1</strain>
    </source>
</reference>
<evidence type="ECO:0000256" key="9">
    <source>
        <dbReference type="PIRSR" id="PIRSR001589-2"/>
    </source>
</evidence>
<comment type="similarity">
    <text evidence="2">Belongs to the asparagine synthetase family.</text>
</comment>
<comment type="pathway">
    <text evidence="1">Amino-acid biosynthesis; L-asparagine biosynthesis; L-asparagine from L-aspartate (L-Gln route): step 1/1.</text>
</comment>
<dbReference type="PANTHER" id="PTHR43284">
    <property type="entry name" value="ASPARAGINE SYNTHETASE (GLUTAMINE-HYDROLYZING)"/>
    <property type="match status" value="1"/>
</dbReference>
<evidence type="ECO:0000256" key="5">
    <source>
        <dbReference type="ARBA" id="ARBA00022840"/>
    </source>
</evidence>
<dbReference type="Gene3D" id="3.60.20.10">
    <property type="entry name" value="Glutamine Phosphoribosylpyrophosphate, subunit 1, domain 1"/>
    <property type="match status" value="1"/>
</dbReference>
<evidence type="ECO:0000256" key="2">
    <source>
        <dbReference type="ARBA" id="ARBA00005752"/>
    </source>
</evidence>
<dbReference type="Pfam" id="PF00733">
    <property type="entry name" value="Asn_synthase"/>
    <property type="match status" value="1"/>
</dbReference>
<feature type="site" description="Important for beta-aspartyl-AMP intermediate formation" evidence="10">
    <location>
        <position position="373"/>
    </location>
</feature>
<dbReference type="InterPro" id="IPR033738">
    <property type="entry name" value="AsnB_N"/>
</dbReference>
<dbReference type="GO" id="GO:0005829">
    <property type="term" value="C:cytosol"/>
    <property type="evidence" value="ECO:0007669"/>
    <property type="project" value="TreeGrafter"/>
</dbReference>
<dbReference type="InterPro" id="IPR017932">
    <property type="entry name" value="GATase_2_dom"/>
</dbReference>
<organism evidence="12 13">
    <name type="scientific">Holospora undulata HU1</name>
    <dbReference type="NCBI Taxonomy" id="1321371"/>
    <lineage>
        <taxon>Bacteria</taxon>
        <taxon>Pseudomonadati</taxon>
        <taxon>Pseudomonadota</taxon>
        <taxon>Alphaproteobacteria</taxon>
        <taxon>Holosporales</taxon>
        <taxon>Holosporaceae</taxon>
        <taxon>Holospora</taxon>
    </lineage>
</organism>
<comment type="catalytic activity">
    <reaction evidence="7">
        <text>L-aspartate + L-glutamine + ATP + H2O = L-asparagine + L-glutamate + AMP + diphosphate + H(+)</text>
        <dbReference type="Rhea" id="RHEA:12228"/>
        <dbReference type="ChEBI" id="CHEBI:15377"/>
        <dbReference type="ChEBI" id="CHEBI:15378"/>
        <dbReference type="ChEBI" id="CHEBI:29985"/>
        <dbReference type="ChEBI" id="CHEBI:29991"/>
        <dbReference type="ChEBI" id="CHEBI:30616"/>
        <dbReference type="ChEBI" id="CHEBI:33019"/>
        <dbReference type="ChEBI" id="CHEBI:58048"/>
        <dbReference type="ChEBI" id="CHEBI:58359"/>
        <dbReference type="ChEBI" id="CHEBI:456215"/>
        <dbReference type="EC" id="6.3.5.4"/>
    </reaction>
</comment>
<dbReference type="AlphaFoldDB" id="A0A061JGG2"/>